<protein>
    <submittedName>
        <fullName evidence="6">DUSTY kinase</fullName>
    </submittedName>
</protein>
<comment type="caution">
    <text evidence="6">The sequence shown here is derived from an EMBL/GenBank/DDBJ whole genome shotgun (WGS) entry which is preliminary data.</text>
</comment>
<evidence type="ECO:0000256" key="1">
    <source>
        <dbReference type="ARBA" id="ARBA00004496"/>
    </source>
</evidence>
<keyword evidence="3" id="KW-0723">Serine/threonine-protein kinase</keyword>
<dbReference type="GO" id="GO:0070374">
    <property type="term" value="P:positive regulation of ERK1 and ERK2 cascade"/>
    <property type="evidence" value="ECO:0007669"/>
    <property type="project" value="TreeGrafter"/>
</dbReference>
<evidence type="ECO:0000313" key="7">
    <source>
        <dbReference type="Proteomes" id="UP000573697"/>
    </source>
</evidence>
<dbReference type="GO" id="GO:0005737">
    <property type="term" value="C:cytoplasm"/>
    <property type="evidence" value="ECO:0007669"/>
    <property type="project" value="UniProtKB-SubCell"/>
</dbReference>
<dbReference type="Gene3D" id="1.10.510.10">
    <property type="entry name" value="Transferase(Phosphotransferase) domain 1"/>
    <property type="match status" value="1"/>
</dbReference>
<evidence type="ECO:0000256" key="2">
    <source>
        <dbReference type="ARBA" id="ARBA00022490"/>
    </source>
</evidence>
<feature type="non-terminal residue" evidence="6">
    <location>
        <position position="1"/>
    </location>
</feature>
<evidence type="ECO:0000256" key="4">
    <source>
        <dbReference type="ARBA" id="ARBA00022679"/>
    </source>
</evidence>
<proteinExistence type="predicted"/>
<name>A0A7K5EB87_POLCE</name>
<dbReference type="GO" id="GO:0044344">
    <property type="term" value="P:cellular response to fibroblast growth factor stimulus"/>
    <property type="evidence" value="ECO:0007669"/>
    <property type="project" value="TreeGrafter"/>
</dbReference>
<gene>
    <name evidence="6" type="primary">Dstyk_1</name>
    <name evidence="6" type="ORF">POLCAE_R15235</name>
</gene>
<dbReference type="PANTHER" id="PTHR46392">
    <property type="entry name" value="DUAL SERINE/THREONINE AND TYROSINE PROTEIN KINASE"/>
    <property type="match status" value="1"/>
</dbReference>
<dbReference type="GO" id="GO:0043066">
    <property type="term" value="P:negative regulation of apoptotic process"/>
    <property type="evidence" value="ECO:0007669"/>
    <property type="project" value="TreeGrafter"/>
</dbReference>
<dbReference type="PANTHER" id="PTHR46392:SF1">
    <property type="entry name" value="DUAL SERINE_THREONINE AND TYROSINE PROTEIN KINASE"/>
    <property type="match status" value="1"/>
</dbReference>
<keyword evidence="5 6" id="KW-0418">Kinase</keyword>
<feature type="non-terminal residue" evidence="6">
    <location>
        <position position="65"/>
    </location>
</feature>
<evidence type="ECO:0000256" key="3">
    <source>
        <dbReference type="ARBA" id="ARBA00022527"/>
    </source>
</evidence>
<keyword evidence="2" id="KW-0963">Cytoplasm</keyword>
<keyword evidence="7" id="KW-1185">Reference proteome</keyword>
<dbReference type="Proteomes" id="UP000573697">
    <property type="component" value="Unassembled WGS sequence"/>
</dbReference>
<dbReference type="GO" id="GO:0045743">
    <property type="term" value="P:positive regulation of fibroblast growth factor receptor signaling pathway"/>
    <property type="evidence" value="ECO:0007669"/>
    <property type="project" value="TreeGrafter"/>
</dbReference>
<dbReference type="GO" id="GO:0004674">
    <property type="term" value="F:protein serine/threonine kinase activity"/>
    <property type="evidence" value="ECO:0007669"/>
    <property type="project" value="UniProtKB-KW"/>
</dbReference>
<dbReference type="EMBL" id="VYXF01005557">
    <property type="protein sequence ID" value="NWS29339.1"/>
    <property type="molecule type" value="Genomic_DNA"/>
</dbReference>
<dbReference type="InterPro" id="IPR051302">
    <property type="entry name" value="Dual_SerThr-Tyr_Kinase"/>
</dbReference>
<dbReference type="AlphaFoldDB" id="A0A7K5EB87"/>
<reference evidence="6 7" key="1">
    <citation type="submission" date="2019-09" db="EMBL/GenBank/DDBJ databases">
        <title>Bird 10,000 Genomes (B10K) Project - Family phase.</title>
        <authorList>
            <person name="Zhang G."/>
        </authorList>
    </citation>
    <scope>NUCLEOTIDE SEQUENCE [LARGE SCALE GENOMIC DNA]</scope>
    <source>
        <strain evidence="6">B10K-DU-001-66</strain>
        <tissue evidence="6">Muscle</tissue>
    </source>
</reference>
<comment type="subcellular location">
    <subcellularLocation>
        <location evidence="1">Cytoplasm</location>
    </subcellularLocation>
</comment>
<sequence length="65" mass="7329">VTAGVRPERLPVFDEECWQLMEACWDGDPSQRPLLGIVQPMLQGIMDRLCRAPSEQPHHGLDDST</sequence>
<accession>A0A7K5EB87</accession>
<evidence type="ECO:0000256" key="5">
    <source>
        <dbReference type="ARBA" id="ARBA00022777"/>
    </source>
</evidence>
<organism evidence="6 7">
    <name type="scientific">Polioptila caerulea</name>
    <name type="common">Blue-grey gnatcatcher</name>
    <dbReference type="NCBI Taxonomy" id="66707"/>
    <lineage>
        <taxon>Eukaryota</taxon>
        <taxon>Metazoa</taxon>
        <taxon>Chordata</taxon>
        <taxon>Craniata</taxon>
        <taxon>Vertebrata</taxon>
        <taxon>Euteleostomi</taxon>
        <taxon>Archelosauria</taxon>
        <taxon>Archosauria</taxon>
        <taxon>Dinosauria</taxon>
        <taxon>Saurischia</taxon>
        <taxon>Theropoda</taxon>
        <taxon>Coelurosauria</taxon>
        <taxon>Aves</taxon>
        <taxon>Neognathae</taxon>
        <taxon>Neoaves</taxon>
        <taxon>Telluraves</taxon>
        <taxon>Australaves</taxon>
        <taxon>Passeriformes</taxon>
        <taxon>Certhiidae</taxon>
        <taxon>Polioptilinae</taxon>
        <taxon>Polioptila</taxon>
    </lineage>
</organism>
<keyword evidence="4" id="KW-0808">Transferase</keyword>
<evidence type="ECO:0000313" key="6">
    <source>
        <dbReference type="EMBL" id="NWS29339.1"/>
    </source>
</evidence>